<accession>A0AAE0XUB8</accession>
<comment type="caution">
    <text evidence="1">The sequence shown here is derived from an EMBL/GenBank/DDBJ whole genome shotgun (WGS) entry which is preliminary data.</text>
</comment>
<proteinExistence type="predicted"/>
<dbReference type="AlphaFoldDB" id="A0AAE0XUB8"/>
<sequence length="244" mass="27332">MAPSRRMLRDCRDFLARLIPHTRQEPGDGTVLELLVVTGSRDCLARLLPHTRREPRDGTVLELLVVTGSRDFLARLLPHYQTGTRRCLAEACYDQLKQTKNVSCQTQKIGSNTILIRGLRTSNRSEIFVINQASHRQTQPRIAVITWYHGTLGQQRLSTGLHCPALTPQISSPVTRQEIHVGTNPIRPINQQVWPVENHTINRRGDAYGKRVGKGGGCVKWSSGIQIGLTISKIHSQDPSEPPF</sequence>
<evidence type="ECO:0000313" key="1">
    <source>
        <dbReference type="EMBL" id="KAK3712460.1"/>
    </source>
</evidence>
<protein>
    <submittedName>
        <fullName evidence="1">Uncharacterized protein</fullName>
    </submittedName>
</protein>
<name>A0AAE0XUB8_9GAST</name>
<gene>
    <name evidence="1" type="ORF">RRG08_002790</name>
</gene>
<organism evidence="1 2">
    <name type="scientific">Elysia crispata</name>
    <name type="common">lettuce slug</name>
    <dbReference type="NCBI Taxonomy" id="231223"/>
    <lineage>
        <taxon>Eukaryota</taxon>
        <taxon>Metazoa</taxon>
        <taxon>Spiralia</taxon>
        <taxon>Lophotrochozoa</taxon>
        <taxon>Mollusca</taxon>
        <taxon>Gastropoda</taxon>
        <taxon>Heterobranchia</taxon>
        <taxon>Euthyneura</taxon>
        <taxon>Panpulmonata</taxon>
        <taxon>Sacoglossa</taxon>
        <taxon>Placobranchoidea</taxon>
        <taxon>Plakobranchidae</taxon>
        <taxon>Elysia</taxon>
    </lineage>
</organism>
<keyword evidence="2" id="KW-1185">Reference proteome</keyword>
<evidence type="ECO:0000313" key="2">
    <source>
        <dbReference type="Proteomes" id="UP001283361"/>
    </source>
</evidence>
<reference evidence="1" key="1">
    <citation type="journal article" date="2023" name="G3 (Bethesda)">
        <title>A reference genome for the long-term kleptoplast-retaining sea slug Elysia crispata morphotype clarki.</title>
        <authorList>
            <person name="Eastman K.E."/>
            <person name="Pendleton A.L."/>
            <person name="Shaikh M.A."/>
            <person name="Suttiyut T."/>
            <person name="Ogas R."/>
            <person name="Tomko P."/>
            <person name="Gavelis G."/>
            <person name="Widhalm J.R."/>
            <person name="Wisecaver J.H."/>
        </authorList>
    </citation>
    <scope>NUCLEOTIDE SEQUENCE</scope>
    <source>
        <strain evidence="1">ECLA1</strain>
    </source>
</reference>
<dbReference type="Proteomes" id="UP001283361">
    <property type="component" value="Unassembled WGS sequence"/>
</dbReference>
<dbReference type="EMBL" id="JAWDGP010007584">
    <property type="protein sequence ID" value="KAK3712460.1"/>
    <property type="molecule type" value="Genomic_DNA"/>
</dbReference>